<protein>
    <submittedName>
        <fullName evidence="1">Uncharacterized protein</fullName>
    </submittedName>
</protein>
<dbReference type="EnsemblProtists" id="PYU1_T003239">
    <property type="protein sequence ID" value="PYU1_T003239"/>
    <property type="gene ID" value="PYU1_G003232"/>
</dbReference>
<organism evidence="1 2">
    <name type="scientific">Globisporangium ultimum (strain ATCC 200006 / CBS 805.95 / DAOM BR144)</name>
    <name type="common">Pythium ultimum</name>
    <dbReference type="NCBI Taxonomy" id="431595"/>
    <lineage>
        <taxon>Eukaryota</taxon>
        <taxon>Sar</taxon>
        <taxon>Stramenopiles</taxon>
        <taxon>Oomycota</taxon>
        <taxon>Peronosporomycetes</taxon>
        <taxon>Pythiales</taxon>
        <taxon>Pythiaceae</taxon>
        <taxon>Globisporangium</taxon>
    </lineage>
</organism>
<evidence type="ECO:0000313" key="1">
    <source>
        <dbReference type="EnsemblProtists" id="PYU1_T003239"/>
    </source>
</evidence>
<dbReference type="AlphaFoldDB" id="K3WE48"/>
<evidence type="ECO:0000313" key="2">
    <source>
        <dbReference type="Proteomes" id="UP000019132"/>
    </source>
</evidence>
<keyword evidence="2" id="KW-1185">Reference proteome</keyword>
<proteinExistence type="predicted"/>
<reference evidence="1" key="3">
    <citation type="submission" date="2015-02" db="UniProtKB">
        <authorList>
            <consortium name="EnsemblProtists"/>
        </authorList>
    </citation>
    <scope>IDENTIFICATION</scope>
    <source>
        <strain evidence="1">DAOM BR144</strain>
    </source>
</reference>
<dbReference type="HOGENOM" id="CLU_2965924_0_0_1"/>
<reference evidence="2" key="2">
    <citation type="submission" date="2010-04" db="EMBL/GenBank/DDBJ databases">
        <authorList>
            <person name="Buell R."/>
            <person name="Hamilton J."/>
            <person name="Hostetler J."/>
        </authorList>
    </citation>
    <scope>NUCLEOTIDE SEQUENCE [LARGE SCALE GENOMIC DNA]</scope>
    <source>
        <strain evidence="2">DAOM:BR144</strain>
    </source>
</reference>
<name>K3WE48_GLOUD</name>
<dbReference type="VEuPathDB" id="FungiDB:PYU1_G003232"/>
<dbReference type="EMBL" id="GL376603">
    <property type="status" value="NOT_ANNOTATED_CDS"/>
    <property type="molecule type" value="Genomic_DNA"/>
</dbReference>
<dbReference type="Proteomes" id="UP000019132">
    <property type="component" value="Unassembled WGS sequence"/>
</dbReference>
<accession>K3WE48</accession>
<reference evidence="2" key="1">
    <citation type="journal article" date="2010" name="Genome Biol.">
        <title>Genome sequence of the necrotrophic plant pathogen Pythium ultimum reveals original pathogenicity mechanisms and effector repertoire.</title>
        <authorList>
            <person name="Levesque C.A."/>
            <person name="Brouwer H."/>
            <person name="Cano L."/>
            <person name="Hamilton J.P."/>
            <person name="Holt C."/>
            <person name="Huitema E."/>
            <person name="Raffaele S."/>
            <person name="Robideau G.P."/>
            <person name="Thines M."/>
            <person name="Win J."/>
            <person name="Zerillo M.M."/>
            <person name="Beakes G.W."/>
            <person name="Boore J.L."/>
            <person name="Busam D."/>
            <person name="Dumas B."/>
            <person name="Ferriera S."/>
            <person name="Fuerstenberg S.I."/>
            <person name="Gachon C.M."/>
            <person name="Gaulin E."/>
            <person name="Govers F."/>
            <person name="Grenville-Briggs L."/>
            <person name="Horner N."/>
            <person name="Hostetler J."/>
            <person name="Jiang R.H."/>
            <person name="Johnson J."/>
            <person name="Krajaejun T."/>
            <person name="Lin H."/>
            <person name="Meijer H.J."/>
            <person name="Moore B."/>
            <person name="Morris P."/>
            <person name="Phuntmart V."/>
            <person name="Puiu D."/>
            <person name="Shetty J."/>
            <person name="Stajich J.E."/>
            <person name="Tripathy S."/>
            <person name="Wawra S."/>
            <person name="van West P."/>
            <person name="Whitty B.R."/>
            <person name="Coutinho P.M."/>
            <person name="Henrissat B."/>
            <person name="Martin F."/>
            <person name="Thomas P.D."/>
            <person name="Tyler B.M."/>
            <person name="De Vries R.P."/>
            <person name="Kamoun S."/>
            <person name="Yandell M."/>
            <person name="Tisserat N."/>
            <person name="Buell C.R."/>
        </authorList>
    </citation>
    <scope>NUCLEOTIDE SEQUENCE</scope>
    <source>
        <strain evidence="2">DAOM:BR144</strain>
    </source>
</reference>
<sequence length="59" mass="7041">MNYLHANQKESCSTIASRIVSRHRPLCTLHWLYDHYRDACDLDEIETCAMECRREDVLQ</sequence>
<dbReference type="InParanoid" id="K3WE48"/>